<comment type="caution">
    <text evidence="1">The sequence shown here is derived from an EMBL/GenBank/DDBJ whole genome shotgun (WGS) entry which is preliminary data.</text>
</comment>
<sequence length="137" mass="15654">MELLVVMAVAGRQSEVELRKCENVGGGVVMEDVIETFVLKVASKRKGSMTIADFSDQFFDFQDELFDNIDDHFGLLQLQQQHQVKDDVRVDKMNVLTEDTFLCTVPIFHIPLFFSLSGCVREEWELLAQLRVGFYSA</sequence>
<proteinExistence type="predicted"/>
<dbReference type="Proteomes" id="UP001054821">
    <property type="component" value="Chromosome 1"/>
</dbReference>
<protein>
    <submittedName>
        <fullName evidence="1">Uncharacterized protein</fullName>
    </submittedName>
</protein>
<reference evidence="1 2" key="1">
    <citation type="journal article" date="2022" name="G3 (Bethesda)">
        <title>Whole-genome sequence and methylome profiling of the almond [Prunus dulcis (Mill.) D.A. Webb] cultivar 'Nonpareil'.</title>
        <authorList>
            <person name="D'Amico-Willman K.M."/>
            <person name="Ouma W.Z."/>
            <person name="Meulia T."/>
            <person name="Sideli G.M."/>
            <person name="Gradziel T.M."/>
            <person name="Fresnedo-Ramirez J."/>
        </authorList>
    </citation>
    <scope>NUCLEOTIDE SEQUENCE [LARGE SCALE GENOMIC DNA]</scope>
    <source>
        <strain evidence="1">Clone GOH B32 T37-40</strain>
    </source>
</reference>
<organism evidence="1 2">
    <name type="scientific">Prunus dulcis</name>
    <name type="common">Almond</name>
    <name type="synonym">Amygdalus dulcis</name>
    <dbReference type="NCBI Taxonomy" id="3755"/>
    <lineage>
        <taxon>Eukaryota</taxon>
        <taxon>Viridiplantae</taxon>
        <taxon>Streptophyta</taxon>
        <taxon>Embryophyta</taxon>
        <taxon>Tracheophyta</taxon>
        <taxon>Spermatophyta</taxon>
        <taxon>Magnoliopsida</taxon>
        <taxon>eudicotyledons</taxon>
        <taxon>Gunneridae</taxon>
        <taxon>Pentapetalae</taxon>
        <taxon>rosids</taxon>
        <taxon>fabids</taxon>
        <taxon>Rosales</taxon>
        <taxon>Rosaceae</taxon>
        <taxon>Amygdaloideae</taxon>
        <taxon>Amygdaleae</taxon>
        <taxon>Prunus</taxon>
    </lineage>
</organism>
<evidence type="ECO:0000313" key="1">
    <source>
        <dbReference type="EMBL" id="KAI5349007.1"/>
    </source>
</evidence>
<dbReference type="EMBL" id="JAJFAZ020000001">
    <property type="protein sequence ID" value="KAI5349007.1"/>
    <property type="molecule type" value="Genomic_DNA"/>
</dbReference>
<name>A0AAD4WVJ1_PRUDU</name>
<gene>
    <name evidence="1" type="ORF">L3X38_001894</name>
</gene>
<keyword evidence="2" id="KW-1185">Reference proteome</keyword>
<dbReference type="AlphaFoldDB" id="A0AAD4WVJ1"/>
<evidence type="ECO:0000313" key="2">
    <source>
        <dbReference type="Proteomes" id="UP001054821"/>
    </source>
</evidence>
<accession>A0AAD4WVJ1</accession>